<dbReference type="InterPro" id="IPR015424">
    <property type="entry name" value="PyrdxlP-dep_Trfase"/>
</dbReference>
<dbReference type="InterPro" id="IPR015422">
    <property type="entry name" value="PyrdxlP-dep_Trfase_small"/>
</dbReference>
<dbReference type="PANTHER" id="PTHR43094">
    <property type="entry name" value="AMINOTRANSFERASE"/>
    <property type="match status" value="1"/>
</dbReference>
<dbReference type="Proteomes" id="UP000183809">
    <property type="component" value="Unassembled WGS sequence"/>
</dbReference>
<evidence type="ECO:0000313" key="6">
    <source>
        <dbReference type="Proteomes" id="UP000183809"/>
    </source>
</evidence>
<keyword evidence="6" id="KW-1185">Reference proteome</keyword>
<sequence length="463" mass="49797">MLPASRSAHKDAEAAKASGILHRSLNYLPLKVVGALGNYLTLSNGQKILDATGGAAVSCLGHGDKRVQDAIMRQMDEAAYCHSLFFSTSAAEDLGQELVAGTKGAMAKAFILSSGSESIEAAMKLARQYHLEVSPPQPQRTKFIARKESYHGTTLGSLSLGGHVGRRAMFEPLLLENVSRVSACNAYRGKMDGESDQEYVARLSNELDEEFQRVGPEAVCAFVAEPVVGAALGCVPAVPGYFKAIKAVCDKYGALLIMDEIMSGMGRTGTLHAWQQEDVVPDIQTIGKGLGGGYAPIAGVLINRRVVDVLQKGTGSFSHGQTYQGHPMACAAAAQVQRIIREDKLCENVRNMGKYLEVLLKQRLENHPNVGNIRGRGLFWGIEFVKDKATKEPFDPRIGVAMGVHEKGMEPKYSISIYPGTGTADGKSGDHVLIAPAYNVTRADVEKIVDLTTGVITEFFAEL</sequence>
<dbReference type="Gene3D" id="3.40.640.10">
    <property type="entry name" value="Type I PLP-dependent aspartate aminotransferase-like (Major domain)"/>
    <property type="match status" value="1"/>
</dbReference>
<evidence type="ECO:0000256" key="1">
    <source>
        <dbReference type="ARBA" id="ARBA00001933"/>
    </source>
</evidence>
<protein>
    <submittedName>
        <fullName evidence="5">Class iii</fullName>
    </submittedName>
</protein>
<dbReference type="InterPro" id="IPR005814">
    <property type="entry name" value="Aminotrans_3"/>
</dbReference>
<dbReference type="PANTHER" id="PTHR43094:SF1">
    <property type="entry name" value="AMINOTRANSFERASE CLASS-III"/>
    <property type="match status" value="1"/>
</dbReference>
<comment type="cofactor">
    <cofactor evidence="1">
        <name>pyridoxal 5'-phosphate</name>
        <dbReference type="ChEBI" id="CHEBI:597326"/>
    </cofactor>
</comment>
<dbReference type="GO" id="GO:0008483">
    <property type="term" value="F:transaminase activity"/>
    <property type="evidence" value="ECO:0007669"/>
    <property type="project" value="InterPro"/>
</dbReference>
<name>A0A1J9S3J8_9PEZI</name>
<reference evidence="5 6" key="1">
    <citation type="submission" date="2016-10" db="EMBL/GenBank/DDBJ databases">
        <title>Proteomics and genomics reveal pathogen-plant mechanisms compatible with a hemibiotrophic lifestyle of Diplodia corticola.</title>
        <authorList>
            <person name="Fernandes I."/>
            <person name="De Jonge R."/>
            <person name="Van De Peer Y."/>
            <person name="Devreese B."/>
            <person name="Alves A."/>
            <person name="Esteves A.C."/>
        </authorList>
    </citation>
    <scope>NUCLEOTIDE SEQUENCE [LARGE SCALE GENOMIC DNA]</scope>
    <source>
        <strain evidence="5 6">CBS 112549</strain>
    </source>
</reference>
<dbReference type="FunFam" id="3.40.640.10:FF:000004">
    <property type="entry name" value="Acetylornithine aminotransferase"/>
    <property type="match status" value="1"/>
</dbReference>
<evidence type="ECO:0000256" key="3">
    <source>
        <dbReference type="ARBA" id="ARBA00022898"/>
    </source>
</evidence>
<dbReference type="SUPFAM" id="SSF53383">
    <property type="entry name" value="PLP-dependent transferases"/>
    <property type="match status" value="1"/>
</dbReference>
<dbReference type="InterPro" id="IPR015421">
    <property type="entry name" value="PyrdxlP-dep_Trfase_major"/>
</dbReference>
<evidence type="ECO:0000313" key="5">
    <source>
        <dbReference type="EMBL" id="OJD34572.1"/>
    </source>
</evidence>
<comment type="similarity">
    <text evidence="2 4">Belongs to the class-III pyridoxal-phosphate-dependent aminotransferase family.</text>
</comment>
<comment type="caution">
    <text evidence="5">The sequence shown here is derived from an EMBL/GenBank/DDBJ whole genome shotgun (WGS) entry which is preliminary data.</text>
</comment>
<organism evidence="5 6">
    <name type="scientific">Diplodia corticola</name>
    <dbReference type="NCBI Taxonomy" id="236234"/>
    <lineage>
        <taxon>Eukaryota</taxon>
        <taxon>Fungi</taxon>
        <taxon>Dikarya</taxon>
        <taxon>Ascomycota</taxon>
        <taxon>Pezizomycotina</taxon>
        <taxon>Dothideomycetes</taxon>
        <taxon>Dothideomycetes incertae sedis</taxon>
        <taxon>Botryosphaeriales</taxon>
        <taxon>Botryosphaeriaceae</taxon>
        <taxon>Diplodia</taxon>
    </lineage>
</organism>
<keyword evidence="3 4" id="KW-0663">Pyridoxal phosphate</keyword>
<dbReference type="EMBL" id="MNUE01000022">
    <property type="protein sequence ID" value="OJD34572.1"/>
    <property type="molecule type" value="Genomic_DNA"/>
</dbReference>
<dbReference type="NCBIfam" id="NF005685">
    <property type="entry name" value="PRK07483.1"/>
    <property type="match status" value="1"/>
</dbReference>
<dbReference type="AlphaFoldDB" id="A0A1J9S3J8"/>
<dbReference type="CDD" id="cd00610">
    <property type="entry name" value="OAT_like"/>
    <property type="match status" value="1"/>
</dbReference>
<evidence type="ECO:0000256" key="2">
    <source>
        <dbReference type="ARBA" id="ARBA00008954"/>
    </source>
</evidence>
<accession>A0A1J9S3J8</accession>
<gene>
    <name evidence="5" type="ORF">BKCO1_22000106</name>
</gene>
<dbReference type="GeneID" id="31013028"/>
<proteinExistence type="inferred from homology"/>
<evidence type="ECO:0000256" key="4">
    <source>
        <dbReference type="RuleBase" id="RU003560"/>
    </source>
</evidence>
<dbReference type="RefSeq" id="XP_020130832.1">
    <property type="nucleotide sequence ID" value="XM_020272768.1"/>
</dbReference>
<dbReference type="OrthoDB" id="5419315at2759"/>
<dbReference type="GO" id="GO:0005829">
    <property type="term" value="C:cytosol"/>
    <property type="evidence" value="ECO:0007669"/>
    <property type="project" value="TreeGrafter"/>
</dbReference>
<dbReference type="Pfam" id="PF00202">
    <property type="entry name" value="Aminotran_3"/>
    <property type="match status" value="1"/>
</dbReference>
<dbReference type="Gene3D" id="3.90.1150.10">
    <property type="entry name" value="Aspartate Aminotransferase, domain 1"/>
    <property type="match status" value="1"/>
</dbReference>
<dbReference type="GO" id="GO:0030170">
    <property type="term" value="F:pyridoxal phosphate binding"/>
    <property type="evidence" value="ECO:0007669"/>
    <property type="project" value="InterPro"/>
</dbReference>
<dbReference type="STRING" id="236234.A0A1J9S3J8"/>